<protein>
    <recommendedName>
        <fullName evidence="13">Origin of replication complex subunit 5</fullName>
    </recommendedName>
</protein>
<dbReference type="FunFam" id="3.40.50.300:FF:002310">
    <property type="entry name" value="Origin of replication complex subunit 5"/>
    <property type="match status" value="1"/>
</dbReference>
<proteinExistence type="inferred from homology"/>
<dbReference type="AlphaFoldDB" id="A0A835UMV2"/>
<dbReference type="PANTHER" id="PTHR12705:SF0">
    <property type="entry name" value="ORIGIN RECOGNITION COMPLEX SUBUNIT 5"/>
    <property type="match status" value="1"/>
</dbReference>
<dbReference type="Proteomes" id="UP000639772">
    <property type="component" value="Chromosome 10"/>
</dbReference>
<dbReference type="InterPro" id="IPR041664">
    <property type="entry name" value="AAA_16"/>
</dbReference>
<dbReference type="Gene3D" id="3.40.50.300">
    <property type="entry name" value="P-loop containing nucleotide triphosphate hydrolases"/>
    <property type="match status" value="1"/>
</dbReference>
<dbReference type="Pfam" id="PF13191">
    <property type="entry name" value="AAA_16"/>
    <property type="match status" value="1"/>
</dbReference>
<dbReference type="InterPro" id="IPR048866">
    <property type="entry name" value="ORC5_lid"/>
</dbReference>
<feature type="domain" description="Orc1-like AAA ATPase" evidence="8">
    <location>
        <begin position="55"/>
        <end position="209"/>
    </location>
</feature>
<evidence type="ECO:0000256" key="2">
    <source>
        <dbReference type="ARBA" id="ARBA00006269"/>
    </source>
</evidence>
<sequence length="503" mass="56355">MAKEGGIPLSPGRKTRSSSRVSSSTPASDTQTQQPIPVFSTSEEPISRDSVISSLPGRKSQIIEVLRLIGPLNSPTLPLLLYGGPSTGKTVTILQIFRHLNRPFIYADCRTCYCPRILFHSVLSQLLLYERNSGKWNSGAKRCEKQSEFVDLLRNALLTAVNTLRERKKKLAAEESGKGEMIYLVFDNVELLRSWERSSSIIRLLFRLHDILKIPEVGIIYISSSSPDAYYSSHGSIEPLTVYFPDYTLENLHDILISNQSNPKLFSTFLSVVLKPFYRVTRRVDELSVSLQPLFLKYCEPLSDQILVPDEAMKRRLFDNLQSHLVASLNNLFMVPRWSSHQIKSDRECSKKRSRKSGSNELDFHMSMSMKYLLLSAFIASRNPATLDAALFDSSGCLSNQKRKRSSMTSMNQKDNMAEEILLKGPGTFPLERLLAIFQCIAHVGETMAEDEQIENCITAEGGSVGLTSDVLLELSSLCIANFICKGGSCPIEGSARYRCIID</sequence>
<keyword evidence="3" id="KW-0235">DNA replication</keyword>
<organism evidence="11 12">
    <name type="scientific">Vanilla planifolia</name>
    <name type="common">Vanilla</name>
    <dbReference type="NCBI Taxonomy" id="51239"/>
    <lineage>
        <taxon>Eukaryota</taxon>
        <taxon>Viridiplantae</taxon>
        <taxon>Streptophyta</taxon>
        <taxon>Embryophyta</taxon>
        <taxon>Tracheophyta</taxon>
        <taxon>Spermatophyta</taxon>
        <taxon>Magnoliopsida</taxon>
        <taxon>Liliopsida</taxon>
        <taxon>Asparagales</taxon>
        <taxon>Orchidaceae</taxon>
        <taxon>Vanilloideae</taxon>
        <taxon>Vanilleae</taxon>
        <taxon>Vanilla</taxon>
    </lineage>
</organism>
<dbReference type="SUPFAM" id="SSF52540">
    <property type="entry name" value="P-loop containing nucleoside triphosphate hydrolases"/>
    <property type="match status" value="1"/>
</dbReference>
<dbReference type="GO" id="GO:0006270">
    <property type="term" value="P:DNA replication initiation"/>
    <property type="evidence" value="ECO:0007669"/>
    <property type="project" value="TreeGrafter"/>
</dbReference>
<dbReference type="InterPro" id="IPR027417">
    <property type="entry name" value="P-loop_NTPase"/>
</dbReference>
<dbReference type="InterPro" id="IPR020796">
    <property type="entry name" value="ORC5"/>
</dbReference>
<feature type="domain" description="Origin recognition complex subunit 5 C-terminal" evidence="9">
    <location>
        <begin position="366"/>
        <end position="502"/>
    </location>
</feature>
<evidence type="ECO:0000256" key="3">
    <source>
        <dbReference type="ARBA" id="ARBA00022705"/>
    </source>
</evidence>
<name>A0A835UMV2_VANPL</name>
<evidence type="ECO:0000259" key="9">
    <source>
        <dbReference type="Pfam" id="PF14630"/>
    </source>
</evidence>
<feature type="compositionally biased region" description="Polar residues" evidence="7">
    <location>
        <begin position="31"/>
        <end position="44"/>
    </location>
</feature>
<keyword evidence="4" id="KW-0547">Nucleotide-binding</keyword>
<feature type="compositionally biased region" description="Low complexity" evidence="7">
    <location>
        <begin position="18"/>
        <end position="30"/>
    </location>
</feature>
<keyword evidence="6" id="KW-0539">Nucleus</keyword>
<evidence type="ECO:0000256" key="1">
    <source>
        <dbReference type="ARBA" id="ARBA00004123"/>
    </source>
</evidence>
<comment type="similarity">
    <text evidence="2">Belongs to the ORC5 family.</text>
</comment>
<evidence type="ECO:0000259" key="10">
    <source>
        <dbReference type="Pfam" id="PF21639"/>
    </source>
</evidence>
<gene>
    <name evidence="11" type="ORF">HPP92_019385</name>
</gene>
<feature type="domain" description="ORC5 lid" evidence="10">
    <location>
        <begin position="267"/>
        <end position="318"/>
    </location>
</feature>
<dbReference type="GO" id="GO:0005664">
    <property type="term" value="C:nuclear origin of replication recognition complex"/>
    <property type="evidence" value="ECO:0007669"/>
    <property type="project" value="TreeGrafter"/>
</dbReference>
<dbReference type="InterPro" id="IPR047088">
    <property type="entry name" value="ORC5_C"/>
</dbReference>
<reference evidence="11 12" key="1">
    <citation type="journal article" date="2020" name="Nat. Food">
        <title>A phased Vanilla planifolia genome enables genetic improvement of flavour and production.</title>
        <authorList>
            <person name="Hasing T."/>
            <person name="Tang H."/>
            <person name="Brym M."/>
            <person name="Khazi F."/>
            <person name="Huang T."/>
            <person name="Chambers A.H."/>
        </authorList>
    </citation>
    <scope>NUCLEOTIDE SEQUENCE [LARGE SCALE GENOMIC DNA]</scope>
    <source>
        <tissue evidence="11">Leaf</tissue>
    </source>
</reference>
<dbReference type="Pfam" id="PF21639">
    <property type="entry name" value="ORC5_lid"/>
    <property type="match status" value="1"/>
</dbReference>
<evidence type="ECO:0000256" key="4">
    <source>
        <dbReference type="ARBA" id="ARBA00022741"/>
    </source>
</evidence>
<dbReference type="EMBL" id="JADCNM010000010">
    <property type="protein sequence ID" value="KAG0465221.1"/>
    <property type="molecule type" value="Genomic_DNA"/>
</dbReference>
<accession>A0A835UMV2</accession>
<keyword evidence="5" id="KW-0067">ATP-binding</keyword>
<evidence type="ECO:0000259" key="8">
    <source>
        <dbReference type="Pfam" id="PF13191"/>
    </source>
</evidence>
<evidence type="ECO:0000313" key="11">
    <source>
        <dbReference type="EMBL" id="KAG0465221.1"/>
    </source>
</evidence>
<feature type="region of interest" description="Disordered" evidence="7">
    <location>
        <begin position="1"/>
        <end position="45"/>
    </location>
</feature>
<dbReference type="GO" id="GO:0003688">
    <property type="term" value="F:DNA replication origin binding"/>
    <property type="evidence" value="ECO:0007669"/>
    <property type="project" value="TreeGrafter"/>
</dbReference>
<dbReference type="OrthoDB" id="365981at2759"/>
<comment type="subcellular location">
    <subcellularLocation>
        <location evidence="1">Nucleus</location>
    </subcellularLocation>
</comment>
<comment type="caution">
    <text evidence="11">The sequence shown here is derived from an EMBL/GenBank/DDBJ whole genome shotgun (WGS) entry which is preliminary data.</text>
</comment>
<evidence type="ECO:0000256" key="7">
    <source>
        <dbReference type="SAM" id="MobiDB-lite"/>
    </source>
</evidence>
<evidence type="ECO:0000313" key="12">
    <source>
        <dbReference type="Proteomes" id="UP000639772"/>
    </source>
</evidence>
<evidence type="ECO:0000256" key="6">
    <source>
        <dbReference type="ARBA" id="ARBA00023242"/>
    </source>
</evidence>
<dbReference type="Pfam" id="PF14630">
    <property type="entry name" value="ORC5_C"/>
    <property type="match status" value="1"/>
</dbReference>
<evidence type="ECO:0008006" key="13">
    <source>
        <dbReference type="Google" id="ProtNLM"/>
    </source>
</evidence>
<dbReference type="PANTHER" id="PTHR12705">
    <property type="entry name" value="ORIGIN RECOGNITION COMPLEX SUBUNIT 5"/>
    <property type="match status" value="1"/>
</dbReference>
<evidence type="ECO:0000256" key="5">
    <source>
        <dbReference type="ARBA" id="ARBA00022840"/>
    </source>
</evidence>